<dbReference type="EMBL" id="JBHTND010000007">
    <property type="protein sequence ID" value="MFD1301413.1"/>
    <property type="molecule type" value="Genomic_DNA"/>
</dbReference>
<evidence type="ECO:0000313" key="3">
    <source>
        <dbReference type="Proteomes" id="UP001597176"/>
    </source>
</evidence>
<reference evidence="3" key="1">
    <citation type="journal article" date="2019" name="Int. J. Syst. Evol. Microbiol.">
        <title>The Global Catalogue of Microorganisms (GCM) 10K type strain sequencing project: providing services to taxonomists for standard genome sequencing and annotation.</title>
        <authorList>
            <consortium name="The Broad Institute Genomics Platform"/>
            <consortium name="The Broad Institute Genome Sequencing Center for Infectious Disease"/>
            <person name="Wu L."/>
            <person name="Ma J."/>
        </authorList>
    </citation>
    <scope>NUCLEOTIDE SEQUENCE [LARGE SCALE GENOMIC DNA]</scope>
    <source>
        <strain evidence="3">CCUG 56108</strain>
    </source>
</reference>
<dbReference type="SUPFAM" id="SSF55729">
    <property type="entry name" value="Acyl-CoA N-acyltransferases (Nat)"/>
    <property type="match status" value="1"/>
</dbReference>
<dbReference type="Proteomes" id="UP001597176">
    <property type="component" value="Unassembled WGS sequence"/>
</dbReference>
<proteinExistence type="predicted"/>
<dbReference type="GO" id="GO:0016746">
    <property type="term" value="F:acyltransferase activity"/>
    <property type="evidence" value="ECO:0007669"/>
    <property type="project" value="UniProtKB-KW"/>
</dbReference>
<dbReference type="PROSITE" id="PS51186">
    <property type="entry name" value="GNAT"/>
    <property type="match status" value="1"/>
</dbReference>
<dbReference type="InterPro" id="IPR000182">
    <property type="entry name" value="GNAT_dom"/>
</dbReference>
<sequence>MPEGVPPEGLQRRWRDLVDRRLPQAARARPEWPVRLDHCFARILLDNACGGPWRESVAAPAWANMPAERLAFAIDLGEAVLSAKADLDLLNRRSLVWRGKGGFKGRGRPAPAPGSLTGDGFLLRRWIRADDAPFAGLNADPEVMRFFPSTKDRGESLIEARSLDRRFEVDGFGPWAVAVPGEGFVGFVGAMRLIRPMPFAGGEAVGSIVEIGWRLARSAQGRGLATRAARLALDDLSGRCLVPAVVAFTAACNAPSRRVMERLDMAFSEEFLHPSLLAGDPLQPHVLYRLTMPEPSAARDRVSRDRAPGNHRS</sequence>
<dbReference type="RefSeq" id="WP_238204940.1">
    <property type="nucleotide sequence ID" value="NZ_JBHTND010000007.1"/>
</dbReference>
<dbReference type="PANTHER" id="PTHR43792:SF1">
    <property type="entry name" value="N-ACETYLTRANSFERASE DOMAIN-CONTAINING PROTEIN"/>
    <property type="match status" value="1"/>
</dbReference>
<evidence type="ECO:0000313" key="2">
    <source>
        <dbReference type="EMBL" id="MFD1301413.1"/>
    </source>
</evidence>
<dbReference type="InterPro" id="IPR051531">
    <property type="entry name" value="N-acetyltransferase"/>
</dbReference>
<keyword evidence="3" id="KW-1185">Reference proteome</keyword>
<evidence type="ECO:0000259" key="1">
    <source>
        <dbReference type="PROSITE" id="PS51186"/>
    </source>
</evidence>
<dbReference type="Gene3D" id="3.40.630.30">
    <property type="match status" value="1"/>
</dbReference>
<accession>A0ABW3WXL9</accession>
<keyword evidence="2" id="KW-0012">Acyltransferase</keyword>
<organism evidence="2 3">
    <name type="scientific">Methylobacterium marchantiae</name>
    <dbReference type="NCBI Taxonomy" id="600331"/>
    <lineage>
        <taxon>Bacteria</taxon>
        <taxon>Pseudomonadati</taxon>
        <taxon>Pseudomonadota</taxon>
        <taxon>Alphaproteobacteria</taxon>
        <taxon>Hyphomicrobiales</taxon>
        <taxon>Methylobacteriaceae</taxon>
        <taxon>Methylobacterium</taxon>
    </lineage>
</organism>
<dbReference type="InterPro" id="IPR016181">
    <property type="entry name" value="Acyl_CoA_acyltransferase"/>
</dbReference>
<feature type="domain" description="N-acetyltransferase" evidence="1">
    <location>
        <begin position="121"/>
        <end position="293"/>
    </location>
</feature>
<name>A0ABW3WXL9_9HYPH</name>
<comment type="caution">
    <text evidence="2">The sequence shown here is derived from an EMBL/GenBank/DDBJ whole genome shotgun (WGS) entry which is preliminary data.</text>
</comment>
<dbReference type="Pfam" id="PF13302">
    <property type="entry name" value="Acetyltransf_3"/>
    <property type="match status" value="1"/>
</dbReference>
<dbReference type="EC" id="2.3.-.-" evidence="2"/>
<keyword evidence="2" id="KW-0808">Transferase</keyword>
<gene>
    <name evidence="2" type="ORF">ACFQ4G_07405</name>
</gene>
<dbReference type="PANTHER" id="PTHR43792">
    <property type="entry name" value="GNAT FAMILY, PUTATIVE (AFU_ORTHOLOGUE AFUA_3G00765)-RELATED-RELATED"/>
    <property type="match status" value="1"/>
</dbReference>
<protein>
    <submittedName>
        <fullName evidence="2">GNAT family N-acetyltransferase</fullName>
        <ecNumber evidence="2">2.3.-.-</ecNumber>
    </submittedName>
</protein>